<dbReference type="SMART" id="SM00421">
    <property type="entry name" value="HTH_LUXR"/>
    <property type="match status" value="1"/>
</dbReference>
<dbReference type="InterPro" id="IPR016032">
    <property type="entry name" value="Sig_transdc_resp-reg_C-effctor"/>
</dbReference>
<dbReference type="InterPro" id="IPR000792">
    <property type="entry name" value="Tscrpt_reg_LuxR_C"/>
</dbReference>
<dbReference type="SUPFAM" id="SSF46894">
    <property type="entry name" value="C-terminal effector domain of the bipartite response regulators"/>
    <property type="match status" value="1"/>
</dbReference>
<dbReference type="PANTHER" id="PTHR44688">
    <property type="entry name" value="DNA-BINDING TRANSCRIPTIONAL ACTIVATOR DEVR_DOSR"/>
    <property type="match status" value="1"/>
</dbReference>
<evidence type="ECO:0000256" key="3">
    <source>
        <dbReference type="ARBA" id="ARBA00023163"/>
    </source>
</evidence>
<dbReference type="GO" id="GO:0003677">
    <property type="term" value="F:DNA binding"/>
    <property type="evidence" value="ECO:0007669"/>
    <property type="project" value="UniProtKB-KW"/>
</dbReference>
<feature type="domain" description="HTH luxR-type" evidence="4">
    <location>
        <begin position="169"/>
        <end position="234"/>
    </location>
</feature>
<dbReference type="InParanoid" id="A0A7X0JRH2"/>
<sequence length="235" mass="27454">MSIETPSSDFPQQFQTQALKLLEELLPVSSAAFYLLDPEMRHRGVVLSNMPPEVERRYYEEFSSLDPLDARKFHHREERVATIDEQMSFSLLRQTIYYQDFMQPHGHRYVADMFFRYEGFVIAVITLLRHESLGQYSEEELALLRKMQPFLQYTLNSVYLPKRVEERQSLGDKYQLTPRELDVLEQIIAGASNKQLAKELNLGLATVKTHLLHIFQKMSVSSRAELLARVIADLR</sequence>
<gene>
    <name evidence="5" type="ORF">HNR48_000309</name>
</gene>
<dbReference type="AlphaFoldDB" id="A0A7X0JRH2"/>
<evidence type="ECO:0000313" key="5">
    <source>
        <dbReference type="EMBL" id="MBB6520031.1"/>
    </source>
</evidence>
<dbReference type="EMBL" id="JACHHT010000001">
    <property type="protein sequence ID" value="MBB6520031.1"/>
    <property type="molecule type" value="Genomic_DNA"/>
</dbReference>
<dbReference type="PANTHER" id="PTHR44688:SF16">
    <property type="entry name" value="DNA-BINDING TRANSCRIPTIONAL ACTIVATOR DEVR_DOSR"/>
    <property type="match status" value="1"/>
</dbReference>
<evidence type="ECO:0000313" key="6">
    <source>
        <dbReference type="Proteomes" id="UP000528457"/>
    </source>
</evidence>
<comment type="caution">
    <text evidence="5">The sequence shown here is derived from an EMBL/GenBank/DDBJ whole genome shotgun (WGS) entry which is preliminary data.</text>
</comment>
<reference evidence="5 6" key="1">
    <citation type="submission" date="2020-08" db="EMBL/GenBank/DDBJ databases">
        <title>Genomic Encyclopedia of Type Strains, Phase IV (KMG-IV): sequencing the most valuable type-strain genomes for metagenomic binning, comparative biology and taxonomic classification.</title>
        <authorList>
            <person name="Goeker M."/>
        </authorList>
    </citation>
    <scope>NUCLEOTIDE SEQUENCE [LARGE SCALE GENOMIC DNA]</scope>
    <source>
        <strain evidence="5 6">DSM 22368</strain>
    </source>
</reference>
<keyword evidence="1" id="KW-0805">Transcription regulation</keyword>
<organism evidence="5 6">
    <name type="scientific">Pseudoteredinibacter isoporae</name>
    <dbReference type="NCBI Taxonomy" id="570281"/>
    <lineage>
        <taxon>Bacteria</taxon>
        <taxon>Pseudomonadati</taxon>
        <taxon>Pseudomonadota</taxon>
        <taxon>Gammaproteobacteria</taxon>
        <taxon>Cellvibrionales</taxon>
        <taxon>Cellvibrionaceae</taxon>
        <taxon>Pseudoteredinibacter</taxon>
    </lineage>
</organism>
<dbReference type="GO" id="GO:0006355">
    <property type="term" value="P:regulation of DNA-templated transcription"/>
    <property type="evidence" value="ECO:0007669"/>
    <property type="project" value="InterPro"/>
</dbReference>
<evidence type="ECO:0000256" key="2">
    <source>
        <dbReference type="ARBA" id="ARBA00023125"/>
    </source>
</evidence>
<evidence type="ECO:0000256" key="1">
    <source>
        <dbReference type="ARBA" id="ARBA00023015"/>
    </source>
</evidence>
<dbReference type="Proteomes" id="UP000528457">
    <property type="component" value="Unassembled WGS sequence"/>
</dbReference>
<dbReference type="Gene3D" id="1.10.10.10">
    <property type="entry name" value="Winged helix-like DNA-binding domain superfamily/Winged helix DNA-binding domain"/>
    <property type="match status" value="1"/>
</dbReference>
<dbReference type="InterPro" id="IPR029016">
    <property type="entry name" value="GAF-like_dom_sf"/>
</dbReference>
<dbReference type="PROSITE" id="PS50043">
    <property type="entry name" value="HTH_LUXR_2"/>
    <property type="match status" value="1"/>
</dbReference>
<keyword evidence="3" id="KW-0804">Transcription</keyword>
<proteinExistence type="predicted"/>
<dbReference type="InterPro" id="IPR036388">
    <property type="entry name" value="WH-like_DNA-bd_sf"/>
</dbReference>
<keyword evidence="6" id="KW-1185">Reference proteome</keyword>
<name>A0A7X0JRH2_9GAMM</name>
<evidence type="ECO:0000259" key="4">
    <source>
        <dbReference type="PROSITE" id="PS50043"/>
    </source>
</evidence>
<dbReference type="CDD" id="cd06170">
    <property type="entry name" value="LuxR_C_like"/>
    <property type="match status" value="1"/>
</dbReference>
<dbReference type="SUPFAM" id="SSF55781">
    <property type="entry name" value="GAF domain-like"/>
    <property type="match status" value="1"/>
</dbReference>
<protein>
    <submittedName>
        <fullName evidence="5">DNA-binding CsgD family transcriptional regulator</fullName>
    </submittedName>
</protein>
<dbReference type="RefSeq" id="WP_166852455.1">
    <property type="nucleotide sequence ID" value="NZ_JAAONY010000001.1"/>
</dbReference>
<dbReference type="PRINTS" id="PR00038">
    <property type="entry name" value="HTHLUXR"/>
</dbReference>
<dbReference type="Gene3D" id="3.30.450.40">
    <property type="match status" value="1"/>
</dbReference>
<accession>A0A7X0JRH2</accession>
<keyword evidence="2 5" id="KW-0238">DNA-binding</keyword>
<dbReference type="Pfam" id="PF00196">
    <property type="entry name" value="GerE"/>
    <property type="match status" value="1"/>
</dbReference>